<evidence type="ECO:0000313" key="2">
    <source>
        <dbReference type="EMBL" id="CAH2248997.1"/>
    </source>
</evidence>
<protein>
    <submittedName>
        <fullName evidence="2">Uncharacterized protein</fullName>
    </submittedName>
</protein>
<sequence>MGGRSLSLNWTPFLPAPQIKQPIYGISRQIATIRPCKHIQSGDTPLNPQMPFQYSPKHLKTKRKTGVYHKPVYRNLEYFLSGDLAGDAVEWWSPHTEPASTSMGRRNQKPPPGNAAEQSDIGAMI</sequence>
<feature type="region of interest" description="Disordered" evidence="1">
    <location>
        <begin position="94"/>
        <end position="125"/>
    </location>
</feature>
<evidence type="ECO:0000313" key="3">
    <source>
        <dbReference type="Proteomes" id="UP001295444"/>
    </source>
</evidence>
<dbReference type="Proteomes" id="UP001295444">
    <property type="component" value="Chromosome 02"/>
</dbReference>
<proteinExistence type="predicted"/>
<evidence type="ECO:0000256" key="1">
    <source>
        <dbReference type="SAM" id="MobiDB-lite"/>
    </source>
</evidence>
<keyword evidence="3" id="KW-1185">Reference proteome</keyword>
<dbReference type="AlphaFoldDB" id="A0AAD1RDV0"/>
<organism evidence="2 3">
    <name type="scientific">Pelobates cultripes</name>
    <name type="common">Western spadefoot toad</name>
    <dbReference type="NCBI Taxonomy" id="61616"/>
    <lineage>
        <taxon>Eukaryota</taxon>
        <taxon>Metazoa</taxon>
        <taxon>Chordata</taxon>
        <taxon>Craniata</taxon>
        <taxon>Vertebrata</taxon>
        <taxon>Euteleostomi</taxon>
        <taxon>Amphibia</taxon>
        <taxon>Batrachia</taxon>
        <taxon>Anura</taxon>
        <taxon>Pelobatoidea</taxon>
        <taxon>Pelobatidae</taxon>
        <taxon>Pelobates</taxon>
    </lineage>
</organism>
<gene>
    <name evidence="2" type="ORF">PECUL_23A013163</name>
</gene>
<name>A0AAD1RDV0_PELCU</name>
<accession>A0AAD1RDV0</accession>
<dbReference type="EMBL" id="OW240913">
    <property type="protein sequence ID" value="CAH2248997.1"/>
    <property type="molecule type" value="Genomic_DNA"/>
</dbReference>
<reference evidence="2" key="1">
    <citation type="submission" date="2022-03" db="EMBL/GenBank/DDBJ databases">
        <authorList>
            <person name="Alioto T."/>
            <person name="Alioto T."/>
            <person name="Gomez Garrido J."/>
        </authorList>
    </citation>
    <scope>NUCLEOTIDE SEQUENCE</scope>
</reference>